<proteinExistence type="predicted"/>
<dbReference type="EMBL" id="CP036276">
    <property type="protein sequence ID" value="QDU42350.1"/>
    <property type="molecule type" value="Genomic_DNA"/>
</dbReference>
<feature type="domain" description="VWFA" evidence="1">
    <location>
        <begin position="165"/>
        <end position="368"/>
    </location>
</feature>
<dbReference type="AlphaFoldDB" id="A0A517ZIP5"/>
<dbReference type="RefSeq" id="WP_145374411.1">
    <property type="nucleotide sequence ID" value="NZ_CP036276.1"/>
</dbReference>
<dbReference type="Gene3D" id="3.40.50.410">
    <property type="entry name" value="von Willebrand factor, type A domain"/>
    <property type="match status" value="1"/>
</dbReference>
<accession>A0A517ZIP5</accession>
<dbReference type="Pfam" id="PF13519">
    <property type="entry name" value="VWA_2"/>
    <property type="match status" value="1"/>
</dbReference>
<reference evidence="2 3" key="1">
    <citation type="submission" date="2019-02" db="EMBL/GenBank/DDBJ databases">
        <title>Deep-cultivation of Planctomycetes and their phenomic and genomic characterization uncovers novel biology.</title>
        <authorList>
            <person name="Wiegand S."/>
            <person name="Jogler M."/>
            <person name="Boedeker C."/>
            <person name="Pinto D."/>
            <person name="Vollmers J."/>
            <person name="Rivas-Marin E."/>
            <person name="Kohn T."/>
            <person name="Peeters S.H."/>
            <person name="Heuer A."/>
            <person name="Rast P."/>
            <person name="Oberbeckmann S."/>
            <person name="Bunk B."/>
            <person name="Jeske O."/>
            <person name="Meyerdierks A."/>
            <person name="Storesund J.E."/>
            <person name="Kallscheuer N."/>
            <person name="Luecker S."/>
            <person name="Lage O.M."/>
            <person name="Pohl T."/>
            <person name="Merkel B.J."/>
            <person name="Hornburger P."/>
            <person name="Mueller R.-W."/>
            <person name="Bruemmer F."/>
            <person name="Labrenz M."/>
            <person name="Spormann A.M."/>
            <person name="Op den Camp H."/>
            <person name="Overmann J."/>
            <person name="Amann R."/>
            <person name="Jetten M.S.M."/>
            <person name="Mascher T."/>
            <person name="Medema M.H."/>
            <person name="Devos D.P."/>
            <person name="Kaster A.-K."/>
            <person name="Ovreas L."/>
            <person name="Rohde M."/>
            <person name="Galperin M.Y."/>
            <person name="Jogler C."/>
        </authorList>
    </citation>
    <scope>NUCLEOTIDE SEQUENCE [LARGE SCALE GENOMIC DNA]</scope>
    <source>
        <strain evidence="2 3">Mal52</strain>
    </source>
</reference>
<name>A0A517ZIP5_9PLAN</name>
<evidence type="ECO:0000313" key="3">
    <source>
        <dbReference type="Proteomes" id="UP000319383"/>
    </source>
</evidence>
<protein>
    <recommendedName>
        <fullName evidence="1">VWFA domain-containing protein</fullName>
    </recommendedName>
</protein>
<dbReference type="InterPro" id="IPR036465">
    <property type="entry name" value="vWFA_dom_sf"/>
</dbReference>
<evidence type="ECO:0000259" key="1">
    <source>
        <dbReference type="PROSITE" id="PS50234"/>
    </source>
</evidence>
<sequence>MPEFEYSRWDGTQQFTPQSADSIFDQLSNYMMDYGENVLDMLDQLQEDNPEILDLLLKQGYIDRDEDGKFMVTGKGVKRAETRALEDLFEISRKDKLGSHETEFRGAGQTVHEESKPYEYGDPVSNLNMHETLKNALYRQGGGSPIHVGEEDFVVHDTEYQTSCATVVLLDMSGSMMRYGKFGQAKRVAMALQSLVRGKYQGDFLQVVGFYTYATSLSERELLYAAPKQVSIFDSRVRMRIDLDNPPAFVPEHFTNIQAGLQFARRILSRQPAQNKQIITITDGEPTAHIEGREIVLVYPPAQSTARRTLAEVRRCADEGIHLSSFALIEDYFYLGLVNFVEQMAEVSHGVSAYCDANDLGNMVIDSFVGGRKKRRVVG</sequence>
<evidence type="ECO:0000313" key="2">
    <source>
        <dbReference type="EMBL" id="QDU42350.1"/>
    </source>
</evidence>
<dbReference type="PROSITE" id="PS50234">
    <property type="entry name" value="VWFA"/>
    <property type="match status" value="1"/>
</dbReference>
<dbReference type="KEGG" id="sdyn:Mal52_08060"/>
<organism evidence="2 3">
    <name type="scientific">Symmachiella dynata</name>
    <dbReference type="NCBI Taxonomy" id="2527995"/>
    <lineage>
        <taxon>Bacteria</taxon>
        <taxon>Pseudomonadati</taxon>
        <taxon>Planctomycetota</taxon>
        <taxon>Planctomycetia</taxon>
        <taxon>Planctomycetales</taxon>
        <taxon>Planctomycetaceae</taxon>
        <taxon>Symmachiella</taxon>
    </lineage>
</organism>
<dbReference type="Proteomes" id="UP000319383">
    <property type="component" value="Chromosome"/>
</dbReference>
<gene>
    <name evidence="2" type="ORF">Mal52_08060</name>
</gene>
<dbReference type="SUPFAM" id="SSF53300">
    <property type="entry name" value="vWA-like"/>
    <property type="match status" value="1"/>
</dbReference>
<dbReference type="InterPro" id="IPR002035">
    <property type="entry name" value="VWF_A"/>
</dbReference>
<keyword evidence="3" id="KW-1185">Reference proteome</keyword>